<sequence length="72" mass="8612">MLENPIPKPLFIPRLKNSYKINKLYKGKGILWLLILLAYFYVCPEPFNSLFSIILSKYETKFGRIKLDSYFY</sequence>
<evidence type="ECO:0000313" key="3">
    <source>
        <dbReference type="Proteomes" id="UP001501525"/>
    </source>
</evidence>
<keyword evidence="1" id="KW-1133">Transmembrane helix</keyword>
<reference evidence="3" key="1">
    <citation type="journal article" date="2019" name="Int. J. Syst. Evol. Microbiol.">
        <title>The Global Catalogue of Microorganisms (GCM) 10K type strain sequencing project: providing services to taxonomists for standard genome sequencing and annotation.</title>
        <authorList>
            <consortium name="The Broad Institute Genomics Platform"/>
            <consortium name="The Broad Institute Genome Sequencing Center for Infectious Disease"/>
            <person name="Wu L."/>
            <person name="Ma J."/>
        </authorList>
    </citation>
    <scope>NUCLEOTIDE SEQUENCE [LARGE SCALE GENOMIC DNA]</scope>
    <source>
        <strain evidence="3">JCM 17706</strain>
    </source>
</reference>
<gene>
    <name evidence="2" type="ORF">GCM10023260_10780</name>
</gene>
<comment type="caution">
    <text evidence="2">The sequence shown here is derived from an EMBL/GenBank/DDBJ whole genome shotgun (WGS) entry which is preliminary data.</text>
</comment>
<accession>A0ABP9MQA0</accession>
<feature type="transmembrane region" description="Helical" evidence="1">
    <location>
        <begin position="24"/>
        <end position="42"/>
    </location>
</feature>
<dbReference type="EMBL" id="BAABIY010000030">
    <property type="protein sequence ID" value="GAA5099498.1"/>
    <property type="molecule type" value="Genomic_DNA"/>
</dbReference>
<keyword evidence="1" id="KW-0472">Membrane</keyword>
<evidence type="ECO:0000313" key="2">
    <source>
        <dbReference type="EMBL" id="GAA5099498.1"/>
    </source>
</evidence>
<proteinExistence type="predicted"/>
<protein>
    <submittedName>
        <fullName evidence="2">Uncharacterized protein</fullName>
    </submittedName>
</protein>
<name>A0ABP9MQA0_9HYPH</name>
<keyword evidence="1" id="KW-0812">Transmembrane</keyword>
<evidence type="ECO:0000256" key="1">
    <source>
        <dbReference type="SAM" id="Phobius"/>
    </source>
</evidence>
<dbReference type="Proteomes" id="UP001501525">
    <property type="component" value="Unassembled WGS sequence"/>
</dbReference>
<organism evidence="2 3">
    <name type="scientific">Bartonella acomydis</name>
    <dbReference type="NCBI Taxonomy" id="686234"/>
    <lineage>
        <taxon>Bacteria</taxon>
        <taxon>Pseudomonadati</taxon>
        <taxon>Pseudomonadota</taxon>
        <taxon>Alphaproteobacteria</taxon>
        <taxon>Hyphomicrobiales</taxon>
        <taxon>Bartonellaceae</taxon>
        <taxon>Bartonella</taxon>
    </lineage>
</organism>
<keyword evidence="3" id="KW-1185">Reference proteome</keyword>